<dbReference type="AlphaFoldDB" id="A0AAN7WJX0"/>
<evidence type="ECO:0000256" key="2">
    <source>
        <dbReference type="ARBA" id="ARBA00006084"/>
    </source>
</evidence>
<dbReference type="SUPFAM" id="SSF69103">
    <property type="entry name" value="Arp2/3 complex 16 kDa subunit ARPC5"/>
    <property type="match status" value="1"/>
</dbReference>
<organism evidence="8 9">
    <name type="scientific">Arxiozyma heterogenica</name>
    <dbReference type="NCBI Taxonomy" id="278026"/>
    <lineage>
        <taxon>Eukaryota</taxon>
        <taxon>Fungi</taxon>
        <taxon>Dikarya</taxon>
        <taxon>Ascomycota</taxon>
        <taxon>Saccharomycotina</taxon>
        <taxon>Saccharomycetes</taxon>
        <taxon>Saccharomycetales</taxon>
        <taxon>Saccharomycetaceae</taxon>
        <taxon>Arxiozyma</taxon>
    </lineage>
</organism>
<dbReference type="PIRSF" id="PIRSF039096">
    <property type="entry name" value="p16-ARC"/>
    <property type="match status" value="1"/>
</dbReference>
<keyword evidence="4 7" id="KW-0206">Cytoskeleton</keyword>
<dbReference type="PANTHER" id="PTHR12644">
    <property type="entry name" value="ARP2/3 COMPLEX 16 KD SUBUNIT P16-ARC"/>
    <property type="match status" value="1"/>
</dbReference>
<dbReference type="GO" id="GO:0005885">
    <property type="term" value="C:Arp2/3 protein complex"/>
    <property type="evidence" value="ECO:0007669"/>
    <property type="project" value="InterPro"/>
</dbReference>
<keyword evidence="9" id="KW-1185">Reference proteome</keyword>
<evidence type="ECO:0000256" key="6">
    <source>
        <dbReference type="ARBA" id="ARBA00060329"/>
    </source>
</evidence>
<dbReference type="FunFam" id="1.25.40.190:FF:000003">
    <property type="entry name" value="Actin-related protein 2/3 complex subunit 5"/>
    <property type="match status" value="1"/>
</dbReference>
<proteinExistence type="inferred from homology"/>
<sequence length="152" mass="17453">MSDWRRIDIDAFDPDSRLTAEDLIPSYDRQITLEELQPKMQQLRTLSSGGDTRNAIHLITQDPPYSADDNTKDLYFQVVLETLCQVRQVDIANIVKELNTEQQVVLVKYLYKGMSLPEGQKQGGILLAWFEKLTQSNGITPIVHYLSDRRNV</sequence>
<comment type="similarity">
    <text evidence="2 7">Belongs to the ARPC5 family.</text>
</comment>
<dbReference type="InterPro" id="IPR006789">
    <property type="entry name" value="ARPC5"/>
</dbReference>
<evidence type="ECO:0000313" key="8">
    <source>
        <dbReference type="EMBL" id="KAK5782363.1"/>
    </source>
</evidence>
<evidence type="ECO:0000256" key="1">
    <source>
        <dbReference type="ARBA" id="ARBA00004245"/>
    </source>
</evidence>
<evidence type="ECO:0000256" key="3">
    <source>
        <dbReference type="ARBA" id="ARBA00022490"/>
    </source>
</evidence>
<dbReference type="Pfam" id="PF04699">
    <property type="entry name" value="P16-Arc"/>
    <property type="match status" value="1"/>
</dbReference>
<reference evidence="9" key="1">
    <citation type="submission" date="2023-07" db="EMBL/GenBank/DDBJ databases">
        <title>A draft genome of Kazachstania heterogenica Y-27499.</title>
        <authorList>
            <person name="Donic C."/>
            <person name="Kralova J.S."/>
            <person name="Fidel L."/>
            <person name="Ben-Dor S."/>
            <person name="Jung S."/>
        </authorList>
    </citation>
    <scope>NUCLEOTIDE SEQUENCE [LARGE SCALE GENOMIC DNA]</scope>
    <source>
        <strain evidence="9">Y27499</strain>
    </source>
</reference>
<accession>A0AAN7WJX0</accession>
<keyword evidence="3" id="KW-0963">Cytoplasm</keyword>
<evidence type="ECO:0000313" key="9">
    <source>
        <dbReference type="Proteomes" id="UP001306508"/>
    </source>
</evidence>
<evidence type="ECO:0000256" key="4">
    <source>
        <dbReference type="ARBA" id="ARBA00023212"/>
    </source>
</evidence>
<gene>
    <name evidence="8" type="ORF">RI543_000299</name>
</gene>
<dbReference type="InterPro" id="IPR036743">
    <property type="entry name" value="ARPC5_sf"/>
</dbReference>
<dbReference type="GO" id="GO:0044396">
    <property type="term" value="P:actin cortical patch organization"/>
    <property type="evidence" value="ECO:0007669"/>
    <property type="project" value="UniProtKB-ARBA"/>
</dbReference>
<dbReference type="GO" id="GO:0030833">
    <property type="term" value="P:regulation of actin filament polymerization"/>
    <property type="evidence" value="ECO:0007669"/>
    <property type="project" value="InterPro"/>
</dbReference>
<dbReference type="GO" id="GO:0034314">
    <property type="term" value="P:Arp2/3 complex-mediated actin nucleation"/>
    <property type="evidence" value="ECO:0007669"/>
    <property type="project" value="InterPro"/>
</dbReference>
<comment type="subcellular location">
    <subcellularLocation>
        <location evidence="1">Cytoplasm</location>
        <location evidence="1">Cytoskeleton</location>
    </subcellularLocation>
</comment>
<evidence type="ECO:0000256" key="5">
    <source>
        <dbReference type="ARBA" id="ARBA00040214"/>
    </source>
</evidence>
<dbReference type="EMBL" id="JAWIZZ010000006">
    <property type="protein sequence ID" value="KAK5782363.1"/>
    <property type="molecule type" value="Genomic_DNA"/>
</dbReference>
<comment type="function">
    <text evidence="6">Functions as a component of the Arp2/3 complex which is involved in regulation of actin polymerization and together with an activating nucleation-promoting factor (NPF) mediates the formation of branched actin networks.</text>
</comment>
<dbReference type="Proteomes" id="UP001306508">
    <property type="component" value="Unassembled WGS sequence"/>
</dbReference>
<comment type="caution">
    <text evidence="8">The sequence shown here is derived from an EMBL/GenBank/DDBJ whole genome shotgun (WGS) entry which is preliminary data.</text>
</comment>
<dbReference type="Gene3D" id="1.25.40.190">
    <property type="entry name" value="Actin-related protein 2/3 complex subunit 5"/>
    <property type="match status" value="1"/>
</dbReference>
<evidence type="ECO:0000256" key="7">
    <source>
        <dbReference type="RuleBase" id="RU004301"/>
    </source>
</evidence>
<name>A0AAN7WJX0_9SACH</name>
<comment type="function">
    <text evidence="7">Functions as component of the Arp2/3 complex which is involved in regulation of actin polymerization and together with an activating nucleation-promoting factor (NPF) mediates the formation of branched actin networks. Arp2/3 complex plays a critical role in the control of cell morphogenesis via the modulation of cell polarity development.</text>
</comment>
<protein>
    <recommendedName>
        <fullName evidence="5 7">Actin-related protein 2/3 complex subunit 5</fullName>
    </recommendedName>
</protein>